<protein>
    <submittedName>
        <fullName evidence="1">Uncharacterized protein</fullName>
    </submittedName>
</protein>
<proteinExistence type="predicted"/>
<accession>A0A835U279</accession>
<gene>
    <name evidence="2" type="ORF">IHE44_0000222</name>
    <name evidence="1" type="ORF">IHE44_007913</name>
</gene>
<keyword evidence="3" id="KW-1185">Reference proteome</keyword>
<reference evidence="2 3" key="2">
    <citation type="journal article" date="2021" name="J. Hered.">
        <title>Feather Gene Expression Elucidates the Developmental Basis of Plumage Iridescence in African Starlings.</title>
        <authorList>
            <person name="Rubenstein D.R."/>
            <person name="Corvelo A."/>
            <person name="MacManes M.D."/>
            <person name="Maia R."/>
            <person name="Narzisi G."/>
            <person name="Rousaki A."/>
            <person name="Vandenabeele P."/>
            <person name="Shawkey M.D."/>
            <person name="Solomon J."/>
        </authorList>
    </citation>
    <scope>NUCLEOTIDE SEQUENCE [LARGE SCALE GENOMIC DNA]</scope>
    <source>
        <strain evidence="2">SS15</strain>
    </source>
</reference>
<dbReference type="EMBL" id="JADDUC010000004">
    <property type="protein sequence ID" value="KAG0134649.1"/>
    <property type="molecule type" value="Genomic_DNA"/>
</dbReference>
<reference evidence="1" key="1">
    <citation type="submission" date="2020-10" db="EMBL/GenBank/DDBJ databases">
        <title>Feather gene expression reveals the developmental basis of iridescence in African starlings.</title>
        <authorList>
            <person name="Rubenstein D.R."/>
        </authorList>
    </citation>
    <scope>NUCLEOTIDE SEQUENCE</scope>
    <source>
        <strain evidence="1">SS15</strain>
        <tissue evidence="1">Liver</tissue>
    </source>
</reference>
<name>A0A835U279_9PASS</name>
<dbReference type="EMBL" id="JADDUC020000001">
    <property type="protein sequence ID" value="KAI1242683.1"/>
    <property type="molecule type" value="Genomic_DNA"/>
</dbReference>
<evidence type="ECO:0000313" key="2">
    <source>
        <dbReference type="EMBL" id="KAI1242683.1"/>
    </source>
</evidence>
<dbReference type="AlphaFoldDB" id="A0A835U279"/>
<dbReference type="OrthoDB" id="10595272at2759"/>
<reference evidence="2" key="3">
    <citation type="submission" date="2022-01" db="EMBL/GenBank/DDBJ databases">
        <authorList>
            <person name="Rubenstein D.R."/>
        </authorList>
    </citation>
    <scope>NUCLEOTIDE SEQUENCE</scope>
    <source>
        <strain evidence="2">SS15</strain>
        <tissue evidence="2">Liver</tissue>
    </source>
</reference>
<dbReference type="Proteomes" id="UP000618051">
    <property type="component" value="Unassembled WGS sequence"/>
</dbReference>
<evidence type="ECO:0000313" key="1">
    <source>
        <dbReference type="EMBL" id="KAG0134649.1"/>
    </source>
</evidence>
<comment type="caution">
    <text evidence="1">The sequence shown here is derived from an EMBL/GenBank/DDBJ whole genome shotgun (WGS) entry which is preliminary data.</text>
</comment>
<sequence length="667" mass="73926">MKLFEQNLLLVEAAEATRAIPVPSIISIKLAYKTKALPAPIHKEIEVINQPKQFVSIFNILDDQYQVYGITITLFVQLPHWRQLNAFKFFQMLLTTVCFSLFSPQHKKKKKKRKNIKHFHRKDIWQFYTPLKGGIAEHCPRGYKLLFHTRCHFGPYHPSTQAVCKLCYLKPSAPSAGAPALGGDSVVQTDDLLFPFGQISVHSCQHQSPNWHRYSRSYQLFGDQSCPLLATDNPPGNSDSRLSLLFIIPEMVLSIRCHLGLSSSIFDDSHLNAQQRLPPRAEATPDALTRGNLCPACLTHWMLHAKERGPAASRKAFSSGILCKMQRSSSSERLQAYRPCCPPAKPAAAQDFSNNRNPLLAMEANQSLLHKPQAGFTLVCCSLGSHVLANHWMYYGTCAGLHKQKKNRHCYIDGAVHGDGGPIAAQEVHADSSDGAIPVEAVTLFEFTYIVNTLDQFTERKKIMLKLKLSSQAALQIANYVCLNKIHSEDDDILYSELALALITVKSIVLYNLPLHHLVSPESKYITAVCRDTSVQGLYAAVIAPDTTLSPPPQGCQPAGKELRAPCVPVSEADSHPALLPQQQRNHHVGVLKTVLPKPRDPAVAYSVRRGHKAELPVFSSLAVIVALMKGWDYDWAKDDLLLQNASDLRSSIALQASKSGTDGIAH</sequence>
<organism evidence="1">
    <name type="scientific">Lamprotornis superbus</name>
    <dbReference type="NCBI Taxonomy" id="245042"/>
    <lineage>
        <taxon>Eukaryota</taxon>
        <taxon>Metazoa</taxon>
        <taxon>Chordata</taxon>
        <taxon>Craniata</taxon>
        <taxon>Vertebrata</taxon>
        <taxon>Euteleostomi</taxon>
        <taxon>Archelosauria</taxon>
        <taxon>Archosauria</taxon>
        <taxon>Dinosauria</taxon>
        <taxon>Saurischia</taxon>
        <taxon>Theropoda</taxon>
        <taxon>Coelurosauria</taxon>
        <taxon>Aves</taxon>
        <taxon>Neognathae</taxon>
        <taxon>Neoaves</taxon>
        <taxon>Telluraves</taxon>
        <taxon>Australaves</taxon>
        <taxon>Passeriformes</taxon>
        <taxon>Sturnidae</taxon>
        <taxon>Lamprotornis</taxon>
    </lineage>
</organism>
<evidence type="ECO:0000313" key="3">
    <source>
        <dbReference type="Proteomes" id="UP000618051"/>
    </source>
</evidence>